<evidence type="ECO:0000313" key="1">
    <source>
        <dbReference type="EMBL" id="KOF87465.1"/>
    </source>
</evidence>
<sequence>MKISSPVVPCILQMDAIPSIISTLQLTPRMNTRSCDILERSVDSSIAREYHKNFLAFSSICNCIFSQSSSILCTIELAERLIQPNLLAFSGRKSFAASIMHSFIKFLSVNGFPRSANLFTIL</sequence>
<proteinExistence type="predicted"/>
<reference evidence="1" key="1">
    <citation type="submission" date="2015-07" db="EMBL/GenBank/DDBJ databases">
        <title>MeaNS - Measles Nucleotide Surveillance Program.</title>
        <authorList>
            <person name="Tran T."/>
            <person name="Druce J."/>
        </authorList>
    </citation>
    <scope>NUCLEOTIDE SEQUENCE</scope>
    <source>
        <strain evidence="1">UCB-OBI-ISO-001</strain>
        <tissue evidence="1">Gonad</tissue>
    </source>
</reference>
<gene>
    <name evidence="1" type="ORF">OCBIM_22016800mg</name>
</gene>
<name>A0A0L8HF91_OCTBM</name>
<organism evidence="1">
    <name type="scientific">Octopus bimaculoides</name>
    <name type="common">California two-spotted octopus</name>
    <dbReference type="NCBI Taxonomy" id="37653"/>
    <lineage>
        <taxon>Eukaryota</taxon>
        <taxon>Metazoa</taxon>
        <taxon>Spiralia</taxon>
        <taxon>Lophotrochozoa</taxon>
        <taxon>Mollusca</taxon>
        <taxon>Cephalopoda</taxon>
        <taxon>Coleoidea</taxon>
        <taxon>Octopodiformes</taxon>
        <taxon>Octopoda</taxon>
        <taxon>Incirrata</taxon>
        <taxon>Octopodidae</taxon>
        <taxon>Octopus</taxon>
    </lineage>
</organism>
<dbReference type="AlphaFoldDB" id="A0A0L8HF91"/>
<dbReference type="EMBL" id="KQ418402">
    <property type="protein sequence ID" value="KOF87465.1"/>
    <property type="molecule type" value="Genomic_DNA"/>
</dbReference>
<accession>A0A0L8HF91</accession>
<protein>
    <submittedName>
        <fullName evidence="1">Uncharacterized protein</fullName>
    </submittedName>
</protein>